<evidence type="ECO:0000313" key="7">
    <source>
        <dbReference type="EMBL" id="MCC2618136.1"/>
    </source>
</evidence>
<accession>A0ABS8GG28</accession>
<keyword evidence="2" id="KW-1003">Cell membrane</keyword>
<feature type="transmembrane region" description="Helical" evidence="6">
    <location>
        <begin position="208"/>
        <end position="228"/>
    </location>
</feature>
<evidence type="ECO:0000256" key="4">
    <source>
        <dbReference type="ARBA" id="ARBA00022989"/>
    </source>
</evidence>
<dbReference type="PANTHER" id="PTHR10010:SF46">
    <property type="entry name" value="SODIUM-DEPENDENT PHOSPHATE TRANSPORT PROTEIN 2B"/>
    <property type="match status" value="1"/>
</dbReference>
<dbReference type="RefSeq" id="WP_229162726.1">
    <property type="nucleotide sequence ID" value="NZ_JAJEWP010000007.1"/>
</dbReference>
<keyword evidence="3 6" id="KW-0812">Transmembrane</keyword>
<reference evidence="7 8" key="1">
    <citation type="submission" date="2021-10" db="EMBL/GenBank/DDBJ databases">
        <title>Draft genome of Aestuariibacter halophilus JC2043.</title>
        <authorList>
            <person name="Emsley S.A."/>
            <person name="Pfannmuller K.M."/>
            <person name="Ushijima B."/>
            <person name="Saw J.H."/>
            <person name="Videau P."/>
        </authorList>
    </citation>
    <scope>NUCLEOTIDE SEQUENCE [LARGE SCALE GENOMIC DNA]</scope>
    <source>
        <strain evidence="7 8">JC2043</strain>
    </source>
</reference>
<evidence type="ECO:0000256" key="6">
    <source>
        <dbReference type="SAM" id="Phobius"/>
    </source>
</evidence>
<evidence type="ECO:0000256" key="2">
    <source>
        <dbReference type="ARBA" id="ARBA00022475"/>
    </source>
</evidence>
<keyword evidence="5 6" id="KW-0472">Membrane</keyword>
<proteinExistence type="predicted"/>
<feature type="transmembrane region" description="Helical" evidence="6">
    <location>
        <begin position="134"/>
        <end position="152"/>
    </location>
</feature>
<keyword evidence="8" id="KW-1185">Reference proteome</keyword>
<comment type="caution">
    <text evidence="7">The sequence shown here is derived from an EMBL/GenBank/DDBJ whole genome shotgun (WGS) entry which is preliminary data.</text>
</comment>
<evidence type="ECO:0000256" key="5">
    <source>
        <dbReference type="ARBA" id="ARBA00023136"/>
    </source>
</evidence>
<dbReference type="PANTHER" id="PTHR10010">
    <property type="entry name" value="SOLUTE CARRIER FAMILY 34 SODIUM PHOSPHATE , MEMBER 2-RELATED"/>
    <property type="match status" value="1"/>
</dbReference>
<feature type="transmembrane region" description="Helical" evidence="6">
    <location>
        <begin position="240"/>
        <end position="263"/>
    </location>
</feature>
<dbReference type="Proteomes" id="UP001520878">
    <property type="component" value="Unassembled WGS sequence"/>
</dbReference>
<feature type="transmembrane region" description="Helical" evidence="6">
    <location>
        <begin position="275"/>
        <end position="298"/>
    </location>
</feature>
<dbReference type="Pfam" id="PF02690">
    <property type="entry name" value="Na_Pi_cotrans"/>
    <property type="match status" value="2"/>
</dbReference>
<sequence>MSWLGFFAGIGIFLIAMQTLEQALQRLSGKGMRNLLQRTTHSPVGSVLSGGFSTAILQSSSMVGLMVLAMVGSGLLPLYNAIGMMLGANLGTTMTGWLVTILGFKLSLSVASIPLMGLGGLVMVSNTGHGRRKAAGQLAFALGLLLFGLDVMKDSVAVLSERFDPGMFADAPLWLLLVIGCVFAAIIQSSSATMLITLNALSHDVISLPMAAAIIVGADLGTTSTLLLGGMTGTANKKRVAMAHLVFNVFTAVLAYALLLPFLPDLLAWFGMSDPLYSLVFFHSLFNLIGVLVMMPLLKPLARRLEQWFVHVAEPTCAFLADVPARWDPIGQVAALRQFQILFQRVLSSIESRLYPPPQRALTEPSWPVDVQSTRAKAQVAQQGCAEMTQFLVAASTANHHSEGPLQLLHGVRALQYALQALEDLQDEQEHMEGVTTALLKGELEQRLEQELSVLEALAQSARQMPPAADWRATLERLDGQIAQRHDAFVVRQYQFGADNTITVTDMTVVIGFSKALEQLLRHLLKGCRDWCELQSLSVNEDGSTASSS</sequence>
<dbReference type="EMBL" id="JAJEWP010000007">
    <property type="protein sequence ID" value="MCC2618136.1"/>
    <property type="molecule type" value="Genomic_DNA"/>
</dbReference>
<feature type="transmembrane region" description="Helical" evidence="6">
    <location>
        <begin position="173"/>
        <end position="196"/>
    </location>
</feature>
<protein>
    <submittedName>
        <fullName evidence="7">Na/Pi symporter</fullName>
    </submittedName>
</protein>
<comment type="subcellular location">
    <subcellularLocation>
        <location evidence="1">Cell membrane</location>
        <topology evidence="1">Multi-pass membrane protein</topology>
    </subcellularLocation>
</comment>
<gene>
    <name evidence="7" type="ORF">LJ739_17910</name>
</gene>
<evidence type="ECO:0000313" key="8">
    <source>
        <dbReference type="Proteomes" id="UP001520878"/>
    </source>
</evidence>
<keyword evidence="4 6" id="KW-1133">Transmembrane helix</keyword>
<feature type="transmembrane region" description="Helical" evidence="6">
    <location>
        <begin position="97"/>
        <end position="122"/>
    </location>
</feature>
<evidence type="ECO:0000256" key="1">
    <source>
        <dbReference type="ARBA" id="ARBA00004651"/>
    </source>
</evidence>
<name>A0ABS8GG28_9ALTE</name>
<organism evidence="7 8">
    <name type="scientific">Fluctibacter halophilus</name>
    <dbReference type="NCBI Taxonomy" id="226011"/>
    <lineage>
        <taxon>Bacteria</taxon>
        <taxon>Pseudomonadati</taxon>
        <taxon>Pseudomonadota</taxon>
        <taxon>Gammaproteobacteria</taxon>
        <taxon>Alteromonadales</taxon>
        <taxon>Alteromonadaceae</taxon>
        <taxon>Fluctibacter</taxon>
    </lineage>
</organism>
<evidence type="ECO:0000256" key="3">
    <source>
        <dbReference type="ARBA" id="ARBA00022692"/>
    </source>
</evidence>
<dbReference type="InterPro" id="IPR003841">
    <property type="entry name" value="Na/Pi_transpt"/>
</dbReference>
<feature type="transmembrane region" description="Helical" evidence="6">
    <location>
        <begin position="47"/>
        <end position="76"/>
    </location>
</feature>
<dbReference type="NCBIfam" id="NF037997">
    <property type="entry name" value="Na_Pi_symport"/>
    <property type="match status" value="1"/>
</dbReference>